<accession>A0A0W8E2Y8</accession>
<dbReference type="InterPro" id="IPR036324">
    <property type="entry name" value="Mn/Fe_SOD_N_sf"/>
</dbReference>
<dbReference type="GO" id="GO:0004784">
    <property type="term" value="F:superoxide dismutase activity"/>
    <property type="evidence" value="ECO:0007669"/>
    <property type="project" value="UniProtKB-EC"/>
</dbReference>
<dbReference type="EC" id="1.15.1.1" evidence="2"/>
<proteinExistence type="inferred from homology"/>
<dbReference type="SUPFAM" id="SSF54719">
    <property type="entry name" value="Fe,Mn superoxide dismutase (SOD), C-terminal domain"/>
    <property type="match status" value="1"/>
</dbReference>
<reference evidence="7" key="1">
    <citation type="journal article" date="2015" name="Proc. Natl. Acad. Sci. U.S.A.">
        <title>Networks of energetic and metabolic interactions define dynamics in microbial communities.</title>
        <authorList>
            <person name="Embree M."/>
            <person name="Liu J.K."/>
            <person name="Al-Bassam M.M."/>
            <person name="Zengler K."/>
        </authorList>
    </citation>
    <scope>NUCLEOTIDE SEQUENCE</scope>
</reference>
<dbReference type="AlphaFoldDB" id="A0A0W8E2Y8"/>
<comment type="similarity">
    <text evidence="1">Belongs to the iron/manganese superoxide dismutase family.</text>
</comment>
<dbReference type="Gene3D" id="3.55.40.20">
    <property type="entry name" value="Iron/manganese superoxide dismutase, C-terminal domain"/>
    <property type="match status" value="1"/>
</dbReference>
<evidence type="ECO:0000313" key="7">
    <source>
        <dbReference type="EMBL" id="KUG03023.1"/>
    </source>
</evidence>
<comment type="caution">
    <text evidence="7">The sequence shown here is derived from an EMBL/GenBank/DDBJ whole genome shotgun (WGS) entry which is preliminary data.</text>
</comment>
<dbReference type="InterPro" id="IPR036314">
    <property type="entry name" value="SOD_C_sf"/>
</dbReference>
<dbReference type="FunFam" id="1.10.287.990:FF:000001">
    <property type="entry name" value="Superoxide dismutase"/>
    <property type="match status" value="1"/>
</dbReference>
<evidence type="ECO:0000256" key="4">
    <source>
        <dbReference type="ARBA" id="ARBA00023002"/>
    </source>
</evidence>
<dbReference type="InterPro" id="IPR001189">
    <property type="entry name" value="Mn/Fe_SOD"/>
</dbReference>
<dbReference type="PANTHER" id="PTHR11404:SF6">
    <property type="entry name" value="SUPEROXIDE DISMUTASE [MN], MITOCHONDRIAL"/>
    <property type="match status" value="1"/>
</dbReference>
<dbReference type="SUPFAM" id="SSF46609">
    <property type="entry name" value="Fe,Mn superoxide dismutase (SOD), N-terminal domain"/>
    <property type="match status" value="1"/>
</dbReference>
<dbReference type="Gene3D" id="1.10.287.990">
    <property type="entry name" value="Fe,Mn superoxide dismutase (SOD) domain"/>
    <property type="match status" value="1"/>
</dbReference>
<evidence type="ECO:0000259" key="6">
    <source>
        <dbReference type="Pfam" id="PF02777"/>
    </source>
</evidence>
<protein>
    <recommendedName>
        <fullName evidence="2">superoxide dismutase</fullName>
        <ecNumber evidence="2">1.15.1.1</ecNumber>
    </recommendedName>
</protein>
<organism evidence="7">
    <name type="scientific">hydrocarbon metagenome</name>
    <dbReference type="NCBI Taxonomy" id="938273"/>
    <lineage>
        <taxon>unclassified sequences</taxon>
        <taxon>metagenomes</taxon>
        <taxon>ecological metagenomes</taxon>
    </lineage>
</organism>
<dbReference type="PIRSF" id="PIRSF000349">
    <property type="entry name" value="SODismutase"/>
    <property type="match status" value="1"/>
</dbReference>
<dbReference type="FunFam" id="3.55.40.20:FF:000004">
    <property type="entry name" value="Superoxide dismutase [Fe]"/>
    <property type="match status" value="1"/>
</dbReference>
<dbReference type="PROSITE" id="PS00088">
    <property type="entry name" value="SOD_MN"/>
    <property type="match status" value="1"/>
</dbReference>
<feature type="domain" description="Manganese/iron superoxide dismutase C-terminal" evidence="6">
    <location>
        <begin position="90"/>
        <end position="191"/>
    </location>
</feature>
<dbReference type="InterPro" id="IPR019831">
    <property type="entry name" value="Mn/Fe_SOD_N"/>
</dbReference>
<dbReference type="PANTHER" id="PTHR11404">
    <property type="entry name" value="SUPEROXIDE DISMUTASE 2"/>
    <property type="match status" value="1"/>
</dbReference>
<keyword evidence="4 7" id="KW-0560">Oxidoreductase</keyword>
<dbReference type="InterPro" id="IPR050265">
    <property type="entry name" value="Fe/Mn_Superoxide_Dismutase"/>
</dbReference>
<name>A0A0W8E2Y8_9ZZZZ</name>
<evidence type="ECO:0000256" key="3">
    <source>
        <dbReference type="ARBA" id="ARBA00022723"/>
    </source>
</evidence>
<gene>
    <name evidence="7" type="ORF">ASZ90_019566</name>
</gene>
<dbReference type="InterPro" id="IPR019832">
    <property type="entry name" value="Mn/Fe_SOD_C"/>
</dbReference>
<evidence type="ECO:0000259" key="5">
    <source>
        <dbReference type="Pfam" id="PF00081"/>
    </source>
</evidence>
<dbReference type="Pfam" id="PF00081">
    <property type="entry name" value="Sod_Fe_N"/>
    <property type="match status" value="1"/>
</dbReference>
<keyword evidence="3" id="KW-0479">Metal-binding</keyword>
<dbReference type="Pfam" id="PF02777">
    <property type="entry name" value="Sod_Fe_C"/>
    <property type="match status" value="1"/>
</dbReference>
<evidence type="ECO:0000256" key="2">
    <source>
        <dbReference type="ARBA" id="ARBA00012682"/>
    </source>
</evidence>
<dbReference type="EMBL" id="LNQE01001896">
    <property type="protein sequence ID" value="KUG03023.1"/>
    <property type="molecule type" value="Genomic_DNA"/>
</dbReference>
<dbReference type="PRINTS" id="PR01703">
    <property type="entry name" value="MNSODISMTASE"/>
</dbReference>
<feature type="domain" description="Manganese/iron superoxide dismutase N-terminal" evidence="5">
    <location>
        <begin position="2"/>
        <end position="83"/>
    </location>
</feature>
<sequence length="198" mass="22994">MEHKLPDLPYSYDALEPYYDEQTVRIHHDMHHKGYVDGLNKAEQALAQARQQDDYSLVKHWEKELAFHGSGHILHALFWTNMAPAGQEGPDGELLEGIKKDFGSWEAFKKQFSAAAAAVEGSGWAVLGWNPLFHQLEILQAEKHQNLTQWGIVPLLVLDVWEHAYYLKYQNRRAEFISAWWNIVNWQEVVDRFLKAVK</sequence>
<evidence type="ECO:0000256" key="1">
    <source>
        <dbReference type="ARBA" id="ARBA00008714"/>
    </source>
</evidence>
<dbReference type="InterPro" id="IPR019833">
    <property type="entry name" value="Mn/Fe_SOD_BS"/>
</dbReference>
<dbReference type="GO" id="GO:0046872">
    <property type="term" value="F:metal ion binding"/>
    <property type="evidence" value="ECO:0007669"/>
    <property type="project" value="UniProtKB-KW"/>
</dbReference>